<gene>
    <name evidence="10" type="ORF">BGW36DRAFT_385672</name>
</gene>
<dbReference type="PANTHER" id="PTHR43941:SF1">
    <property type="entry name" value="STRUCTURAL MAINTENANCE OF CHROMOSOMES PROTEIN 2"/>
    <property type="match status" value="1"/>
</dbReference>
<keyword evidence="3" id="KW-0597">Phosphoprotein</keyword>
<dbReference type="PANTHER" id="PTHR43941">
    <property type="entry name" value="STRUCTURAL MAINTENANCE OF CHROMOSOMES PROTEIN 2"/>
    <property type="match status" value="1"/>
</dbReference>
<keyword evidence="4 6" id="KW-0175">Coiled coil</keyword>
<feature type="region of interest" description="Disordered" evidence="7">
    <location>
        <begin position="484"/>
        <end position="514"/>
    </location>
</feature>
<dbReference type="RefSeq" id="XP_046068876.1">
    <property type="nucleotide sequence ID" value="XM_046216942.1"/>
</dbReference>
<feature type="domain" description="Centrosomin N-terminal motif 1" evidence="8">
    <location>
        <begin position="202"/>
        <end position="275"/>
    </location>
</feature>
<comment type="subcellular location">
    <subcellularLocation>
        <location evidence="1">Cytoplasm</location>
        <location evidence="1">Cytoskeleton</location>
        <location evidence="1">Microtubule organizing center</location>
    </subcellularLocation>
</comment>
<dbReference type="EMBL" id="JAJTJA010000010">
    <property type="protein sequence ID" value="KAH8693003.1"/>
    <property type="molecule type" value="Genomic_DNA"/>
</dbReference>
<evidence type="ECO:0000256" key="1">
    <source>
        <dbReference type="ARBA" id="ARBA00004267"/>
    </source>
</evidence>
<evidence type="ECO:0000256" key="2">
    <source>
        <dbReference type="ARBA" id="ARBA00022490"/>
    </source>
</evidence>
<evidence type="ECO:0000256" key="6">
    <source>
        <dbReference type="SAM" id="Coils"/>
    </source>
</evidence>
<dbReference type="Proteomes" id="UP001201262">
    <property type="component" value="Unassembled WGS sequence"/>
</dbReference>
<name>A0AAD4PXQ9_9EURO</name>
<reference evidence="10" key="1">
    <citation type="submission" date="2021-12" db="EMBL/GenBank/DDBJ databases">
        <title>Convergent genome expansion in fungi linked to evolution of root-endophyte symbiosis.</title>
        <authorList>
            <consortium name="DOE Joint Genome Institute"/>
            <person name="Ke Y.-H."/>
            <person name="Bonito G."/>
            <person name="Liao H.-L."/>
            <person name="Looney B."/>
            <person name="Rojas-Flechas A."/>
            <person name="Nash J."/>
            <person name="Hameed K."/>
            <person name="Schadt C."/>
            <person name="Martin F."/>
            <person name="Crous P.W."/>
            <person name="Miettinen O."/>
            <person name="Magnuson J.K."/>
            <person name="Labbe J."/>
            <person name="Jacobson D."/>
            <person name="Doktycz M.J."/>
            <person name="Veneault-Fourrey C."/>
            <person name="Kuo A."/>
            <person name="Mondo S."/>
            <person name="Calhoun S."/>
            <person name="Riley R."/>
            <person name="Ohm R."/>
            <person name="LaButti K."/>
            <person name="Andreopoulos B."/>
            <person name="Pangilinan J."/>
            <person name="Nolan M."/>
            <person name="Tritt A."/>
            <person name="Clum A."/>
            <person name="Lipzen A."/>
            <person name="Daum C."/>
            <person name="Barry K."/>
            <person name="Grigoriev I.V."/>
            <person name="Vilgalys R."/>
        </authorList>
    </citation>
    <scope>NUCLEOTIDE SEQUENCE</scope>
    <source>
        <strain evidence="10">PMI_201</strain>
    </source>
</reference>
<keyword evidence="2" id="KW-0963">Cytoplasm</keyword>
<feature type="domain" description="Pericentrin/AKAP-450 centrosomal targeting" evidence="9">
    <location>
        <begin position="1130"/>
        <end position="1206"/>
    </location>
</feature>
<keyword evidence="5" id="KW-0206">Cytoskeleton</keyword>
<dbReference type="Pfam" id="PF10495">
    <property type="entry name" value="PACT_coil_coil"/>
    <property type="match status" value="1"/>
</dbReference>
<accession>A0AAD4PXQ9</accession>
<dbReference type="InterPro" id="IPR019528">
    <property type="entry name" value="PACT_domain"/>
</dbReference>
<proteinExistence type="predicted"/>
<evidence type="ECO:0000256" key="7">
    <source>
        <dbReference type="SAM" id="MobiDB-lite"/>
    </source>
</evidence>
<evidence type="ECO:0000259" key="8">
    <source>
        <dbReference type="Pfam" id="PF07989"/>
    </source>
</evidence>
<evidence type="ECO:0000259" key="9">
    <source>
        <dbReference type="Pfam" id="PF10495"/>
    </source>
</evidence>
<feature type="compositionally biased region" description="Basic and acidic residues" evidence="7">
    <location>
        <begin position="488"/>
        <end position="506"/>
    </location>
</feature>
<sequence>MPLPYIDTPRTEVDGNATYLTNGLRSAYRGNLSALDSVENSFQTPSKDEDIIKTLEGERRVSDKPNLNTPRASSSAARTTRNVLYDRQNLPTAAVPKGEFTPMMRSVTRNNYLRNLSAVKASAAPKTPAYLRQGNRSNGNTPGLPQIDTTDLFDEGATSSLAVHDVTPLPQVASSSPQSTPLPYLSRSGNGLLSENDQNMLSLKEQENAIDRLDKENFGLKLKIFYLREQLEKAGPAYNQAALKENTELKVLKVTLQREIARYRKNLVHAERDLEAYRRQLQELREKAKRRQAEESVQREMDWMREEIATRETQVASLREELQNAKENESDELGRLRDEIEDLEATLREKDRIIDEKDDAIDHLKESNSKDDDAVGDLEAELERVKQNLEELQGDLDQAKANAQEASQSQRVALQEKEKAEENLKELQEEMANKSFSTKGLSRQLEERTSELEEEIRNLRQEHHELKEDYAAKERREEVLEGQLQEVQEEHVTELEALREESDNAERQSQQWRTERDEALSRLQVVLDDLDRKAEEKELLQTRHNTLTEESASLQRELANAQSLIRRLEQDIDDEKQRGLDNNHDLRAQQKEEVERLQEEIESLQQEIEDKEGQFALEQDRWESERRTLQWQKERSEKEATGYKQTVEKLQDIDVTASGREAKLQEVIDSEKDRHLQEEAVLSRQVKELNEDAASKRQTINDLRNELLKTREDLRVSRREEEALKEKIKALEDEVAIVQASLREEKEYSKGRALTNASDQGGQLQKVLSERQTLRDQLANANVELHSLRVSTKELEAERDILQKEIDRIGSKASGSLPFDQEKIDLRKAKLRLENELQRLGYEKTTLQDARNSLETELNAELERSTAEERRLSNEIHQLQDKLHMISGSRDRELAQAKSKVQSLERRILDLENMLEKQEPIHVDVSTVGVDISVLRQNLEEARKKEKTLTERETHHRKTTRELKKRISELEQELHEAQLKKLDVRSPEKSPSGKLQEELRSLRKKLTDAHKNVNELQLRNRELERGVIGEEDRKDLHELLKSSTLEAESLALKLSERDARVSELKASLRRIREERASAFKEVDRANHECQALQDRYDQLVEDQAGRADNKGRHEKELRGLGKEIIWLKARLKREEKFRKDLAWSKGLMELGERIRVACNEADLRMIAQMGIKAPESSKLHDARRKLRTAGLMVVATIRMQRMTQEWRWARKVGEGLHRAKNELIRKRDNQKSAKRK</sequence>
<dbReference type="InterPro" id="IPR012943">
    <property type="entry name" value="Cnn_1N"/>
</dbReference>
<dbReference type="GO" id="GO:0005737">
    <property type="term" value="C:cytoplasm"/>
    <property type="evidence" value="ECO:0007669"/>
    <property type="project" value="UniProtKB-ARBA"/>
</dbReference>
<keyword evidence="11" id="KW-1185">Reference proteome</keyword>
<dbReference type="GeneID" id="70247229"/>
<feature type="region of interest" description="Disordered" evidence="7">
    <location>
        <begin position="57"/>
        <end position="78"/>
    </location>
</feature>
<organism evidence="10 11">
    <name type="scientific">Talaromyces proteolyticus</name>
    <dbReference type="NCBI Taxonomy" id="1131652"/>
    <lineage>
        <taxon>Eukaryota</taxon>
        <taxon>Fungi</taxon>
        <taxon>Dikarya</taxon>
        <taxon>Ascomycota</taxon>
        <taxon>Pezizomycotina</taxon>
        <taxon>Eurotiomycetes</taxon>
        <taxon>Eurotiomycetidae</taxon>
        <taxon>Eurotiales</taxon>
        <taxon>Trichocomaceae</taxon>
        <taxon>Talaromyces</taxon>
        <taxon>Talaromyces sect. Bacilispori</taxon>
    </lineage>
</organism>
<protein>
    <submittedName>
        <fullName evidence="10">Spindle-pole body protein</fullName>
    </submittedName>
</protein>
<evidence type="ECO:0000313" key="10">
    <source>
        <dbReference type="EMBL" id="KAH8693003.1"/>
    </source>
</evidence>
<comment type="caution">
    <text evidence="10">The sequence shown here is derived from an EMBL/GenBank/DDBJ whole genome shotgun (WGS) entry which is preliminary data.</text>
</comment>
<dbReference type="AlphaFoldDB" id="A0AAD4PXQ9"/>
<evidence type="ECO:0000313" key="11">
    <source>
        <dbReference type="Proteomes" id="UP001201262"/>
    </source>
</evidence>
<evidence type="ECO:0000256" key="4">
    <source>
        <dbReference type="ARBA" id="ARBA00023054"/>
    </source>
</evidence>
<dbReference type="GO" id="GO:0005815">
    <property type="term" value="C:microtubule organizing center"/>
    <property type="evidence" value="ECO:0007669"/>
    <property type="project" value="UniProtKB-SubCell"/>
</dbReference>
<feature type="compositionally biased region" description="Polar residues" evidence="7">
    <location>
        <begin position="134"/>
        <end position="149"/>
    </location>
</feature>
<evidence type="ECO:0000256" key="3">
    <source>
        <dbReference type="ARBA" id="ARBA00022553"/>
    </source>
</evidence>
<feature type="compositionally biased region" description="Polar residues" evidence="7">
    <location>
        <begin position="65"/>
        <end position="78"/>
    </location>
</feature>
<evidence type="ECO:0000256" key="5">
    <source>
        <dbReference type="ARBA" id="ARBA00023212"/>
    </source>
</evidence>
<feature type="coiled-coil region" evidence="6">
    <location>
        <begin position="1061"/>
        <end position="1102"/>
    </location>
</feature>
<feature type="region of interest" description="Disordered" evidence="7">
    <location>
        <begin position="129"/>
        <end position="151"/>
    </location>
</feature>
<dbReference type="Pfam" id="PF07989">
    <property type="entry name" value="Cnn_1N"/>
    <property type="match status" value="1"/>
</dbReference>